<feature type="non-terminal residue" evidence="1">
    <location>
        <position position="1"/>
    </location>
</feature>
<dbReference type="InterPro" id="IPR002092">
    <property type="entry name" value="DNA-dir_Rpol_phage-type"/>
</dbReference>
<dbReference type="PROSITE" id="PS00489">
    <property type="entry name" value="RNA_POL_PHAGE_2"/>
    <property type="match status" value="1"/>
</dbReference>
<proteinExistence type="predicted"/>
<evidence type="ECO:0000313" key="1">
    <source>
        <dbReference type="EMBL" id="RDT51687.1"/>
    </source>
</evidence>
<reference evidence="1 2" key="1">
    <citation type="submission" date="2018-07" db="EMBL/GenBank/DDBJ databases">
        <title>The use of a cohorting ward and systematic surveillance cultures for the control of a Klebsiella pneumoniae carbapenemase (KPC)-producing Enterobacteriaceae outbreak.</title>
        <authorList>
            <person name="Doi Y."/>
        </authorList>
    </citation>
    <scope>NUCLEOTIDE SEQUENCE [LARGE SCALE GENOMIC DNA]</scope>
    <source>
        <strain evidence="1 2">1-RC-17-04017</strain>
    </source>
</reference>
<dbReference type="RefSeq" id="WP_205744088.1">
    <property type="nucleotide sequence ID" value="NZ_QRBW01000378.1"/>
</dbReference>
<accession>A0ABD7GP54</accession>
<feature type="non-terminal residue" evidence="1">
    <location>
        <position position="82"/>
    </location>
</feature>
<protein>
    <submittedName>
        <fullName evidence="1">Uncharacterized protein</fullName>
    </submittedName>
</protein>
<gene>
    <name evidence="1" type="ORF">DXF87_26250</name>
</gene>
<dbReference type="AlphaFoldDB" id="A0ABD7GP54"/>
<dbReference type="EMBL" id="QRBW01000378">
    <property type="protein sequence ID" value="RDT51687.1"/>
    <property type="molecule type" value="Genomic_DNA"/>
</dbReference>
<comment type="caution">
    <text evidence="1">The sequence shown here is derived from an EMBL/GenBank/DDBJ whole genome shotgun (WGS) entry which is preliminary data.</text>
</comment>
<name>A0ABD7GP54_9ENTR</name>
<dbReference type="Proteomes" id="UP000255291">
    <property type="component" value="Unassembled WGS sequence"/>
</dbReference>
<sequence length="82" mass="9268">LLGNDAITIERKDAKQAIMTSLYGSKAKPKEIFGDKSPAYNAFYEVLEDKCKGAYRLLNVLISAWDNKKDFNHWVLPDGFNA</sequence>
<evidence type="ECO:0000313" key="2">
    <source>
        <dbReference type="Proteomes" id="UP000255291"/>
    </source>
</evidence>
<organism evidence="1 2">
    <name type="scientific">Enterobacter roggenkampii</name>
    <dbReference type="NCBI Taxonomy" id="1812935"/>
    <lineage>
        <taxon>Bacteria</taxon>
        <taxon>Pseudomonadati</taxon>
        <taxon>Pseudomonadota</taxon>
        <taxon>Gammaproteobacteria</taxon>
        <taxon>Enterobacterales</taxon>
        <taxon>Enterobacteriaceae</taxon>
        <taxon>Enterobacter</taxon>
        <taxon>Enterobacter cloacae complex</taxon>
    </lineage>
</organism>